<accession>A0A6J4GBX9</accession>
<dbReference type="EMBL" id="CADCSU010000042">
    <property type="protein sequence ID" value="CAA9195537.1"/>
    <property type="molecule type" value="Genomic_DNA"/>
</dbReference>
<evidence type="ECO:0000313" key="2">
    <source>
        <dbReference type="Proteomes" id="UP000479938"/>
    </source>
</evidence>
<keyword evidence="2" id="KW-1185">Reference proteome</keyword>
<evidence type="ECO:0000313" key="1">
    <source>
        <dbReference type="EMBL" id="CAA9195537.1"/>
    </source>
</evidence>
<dbReference type="AlphaFoldDB" id="A0A6J4GBX9"/>
<sequence>MSGKFTRKKIDKGNVDYTRNSVISNHQSLENPECDQDDKLYENILMKMIALAPIEVEILLWRCSPQKIVTYSGISS</sequence>
<reference evidence="1 2" key="1">
    <citation type="submission" date="2020-02" db="EMBL/GenBank/DDBJ databases">
        <authorList>
            <person name="Criscuolo A."/>
        </authorList>
    </citation>
    <scope>NUCLEOTIDE SEQUENCE [LARGE SCALE GENOMIC DNA]</scope>
    <source>
        <strain evidence="1">CIP105534</strain>
    </source>
</reference>
<gene>
    <name evidence="1" type="ORF">FLA105534_00712</name>
</gene>
<proteinExistence type="predicted"/>
<dbReference type="Proteomes" id="UP000479938">
    <property type="component" value="Unassembled WGS sequence"/>
</dbReference>
<organism evidence="1 2">
    <name type="scientific">Flavobacterium bizetiae</name>
    <dbReference type="NCBI Taxonomy" id="2704140"/>
    <lineage>
        <taxon>Bacteria</taxon>
        <taxon>Pseudomonadati</taxon>
        <taxon>Bacteroidota</taxon>
        <taxon>Flavobacteriia</taxon>
        <taxon>Flavobacteriales</taxon>
        <taxon>Flavobacteriaceae</taxon>
        <taxon>Flavobacterium</taxon>
    </lineage>
</organism>
<protein>
    <submittedName>
        <fullName evidence="1">Uncharacterized protein</fullName>
    </submittedName>
</protein>
<name>A0A6J4GBX9_9FLAO</name>